<dbReference type="Proteomes" id="UP000539350">
    <property type="component" value="Unassembled WGS sequence"/>
</dbReference>
<keyword evidence="3 11" id="KW-1134">Transmembrane beta strand</keyword>
<keyword evidence="16" id="KW-0675">Receptor</keyword>
<evidence type="ECO:0000256" key="10">
    <source>
        <dbReference type="ARBA" id="ARBA00023237"/>
    </source>
</evidence>
<dbReference type="InterPro" id="IPR012910">
    <property type="entry name" value="Plug_dom"/>
</dbReference>
<dbReference type="CDD" id="cd01347">
    <property type="entry name" value="ligand_gated_channel"/>
    <property type="match status" value="1"/>
</dbReference>
<comment type="caution">
    <text evidence="16">The sequence shown here is derived from an EMBL/GenBank/DDBJ whole genome shotgun (WGS) entry which is preliminary data.</text>
</comment>
<accession>A0A7W2TW62</accession>
<dbReference type="GO" id="GO:0009279">
    <property type="term" value="C:cell outer membrane"/>
    <property type="evidence" value="ECO:0007669"/>
    <property type="project" value="UniProtKB-SubCell"/>
</dbReference>
<keyword evidence="4" id="KW-0410">Iron transport</keyword>
<proteinExistence type="inferred from homology"/>
<evidence type="ECO:0000256" key="9">
    <source>
        <dbReference type="ARBA" id="ARBA00023136"/>
    </source>
</evidence>
<evidence type="ECO:0000256" key="3">
    <source>
        <dbReference type="ARBA" id="ARBA00022452"/>
    </source>
</evidence>
<keyword evidence="9 11" id="KW-0472">Membrane</keyword>
<evidence type="ECO:0000256" key="1">
    <source>
        <dbReference type="ARBA" id="ARBA00004571"/>
    </source>
</evidence>
<evidence type="ECO:0000259" key="15">
    <source>
        <dbReference type="Pfam" id="PF07715"/>
    </source>
</evidence>
<gene>
    <name evidence="16" type="ORF">H2508_08110</name>
</gene>
<dbReference type="InterPro" id="IPR036942">
    <property type="entry name" value="Beta-barrel_TonB_sf"/>
</dbReference>
<dbReference type="EMBL" id="JACFXU010000014">
    <property type="protein sequence ID" value="MBA6413071.1"/>
    <property type="molecule type" value="Genomic_DNA"/>
</dbReference>
<dbReference type="InterPro" id="IPR039426">
    <property type="entry name" value="TonB-dep_rcpt-like"/>
</dbReference>
<keyword evidence="7" id="KW-0406">Ion transport</keyword>
<evidence type="ECO:0000256" key="6">
    <source>
        <dbReference type="ARBA" id="ARBA00023004"/>
    </source>
</evidence>
<organism evidence="16 17">
    <name type="scientific">Sediminihaliea albiluteola</name>
    <dbReference type="NCBI Taxonomy" id="2758564"/>
    <lineage>
        <taxon>Bacteria</taxon>
        <taxon>Pseudomonadati</taxon>
        <taxon>Pseudomonadota</taxon>
        <taxon>Gammaproteobacteria</taxon>
        <taxon>Cellvibrionales</taxon>
        <taxon>Halieaceae</taxon>
        <taxon>Sediminihaliea</taxon>
    </lineage>
</organism>
<dbReference type="AlphaFoldDB" id="A0A7W2TW62"/>
<evidence type="ECO:0000256" key="12">
    <source>
        <dbReference type="RuleBase" id="RU003357"/>
    </source>
</evidence>
<keyword evidence="5 11" id="KW-0812">Transmembrane</keyword>
<evidence type="ECO:0000313" key="17">
    <source>
        <dbReference type="Proteomes" id="UP000539350"/>
    </source>
</evidence>
<evidence type="ECO:0000256" key="11">
    <source>
        <dbReference type="PROSITE-ProRule" id="PRU01360"/>
    </source>
</evidence>
<dbReference type="PANTHER" id="PTHR32552">
    <property type="entry name" value="FERRICHROME IRON RECEPTOR-RELATED"/>
    <property type="match status" value="1"/>
</dbReference>
<comment type="subcellular location">
    <subcellularLocation>
        <location evidence="1 11">Cell outer membrane</location>
        <topology evidence="1 11">Multi-pass membrane protein</topology>
    </subcellularLocation>
</comment>
<dbReference type="Pfam" id="PF00593">
    <property type="entry name" value="TonB_dep_Rec_b-barrel"/>
    <property type="match status" value="1"/>
</dbReference>
<evidence type="ECO:0000256" key="7">
    <source>
        <dbReference type="ARBA" id="ARBA00023065"/>
    </source>
</evidence>
<sequence length="739" mass="82609">MQNYSARQLFLIAPTLVLATIAPQVNAQRATSIEEVVVTAQKRSESLQETPISITAFNSDQLVNMGVTNIGDIQFSVPSLSMRQFPNSKSTLRVFIRGVGNNDSQLSQDPGVGVYVDNIYMARSTGLAMELAELERIEVLRGPQGSLYGRNTTGGAINIITKKPSGEFSLKQKLTVGDRSLWRSATDIDFPEFNDLALQLNYHTGSIKGPVRNRGNGPNFGDEDRKALRVAVRWTPEKHFIADYVYDRSDIDSGSPYYQSLAPGAAGYEVVPWSTKRFGSASLSQPLLESGLEIAGHSLTLNWELSEQAELKWISAYRELDESTYQDYSTSIQTPRLFANTPFETEQEQWSHELQLVGSTSQFDYVAGLYYFKEEGTEYSDDRISLPFGPNFSLVELPLQQRSSDVLSKAKAVFGQLTWTPSWESRLHITGGLRYTEDQRHLAVSRLQALDGNTFDSKADKTFHRVSPALSFSWDMTELANLYLRWAEGYRAGSFNSRADSITAATKAVNEEIVRSVEAGIKSEWWDRQLRINAAIYSSDFDNMQLGFNLPENPAAPVFFNAGKARIKGAEIDLTALISEGFLLNFAYGFIDHDIKKVIDPATGIDVSSEYELASAPRHSLTIDLDYTFPRMGLGELRANLNYSWRDEQRVIFNLGGPLSALPLNEPYNQIDSYGLWNARLSLDQIALSHGELGFALWGKNLSDEEYLVDGVVNFHWSPKVGVFGDPRSFGLDIIYSWK</sequence>
<feature type="signal peptide" evidence="13">
    <location>
        <begin position="1"/>
        <end position="27"/>
    </location>
</feature>
<evidence type="ECO:0000256" key="5">
    <source>
        <dbReference type="ARBA" id="ARBA00022692"/>
    </source>
</evidence>
<evidence type="ECO:0000256" key="8">
    <source>
        <dbReference type="ARBA" id="ARBA00023077"/>
    </source>
</evidence>
<dbReference type="Gene3D" id="2.40.170.20">
    <property type="entry name" value="TonB-dependent receptor, beta-barrel domain"/>
    <property type="match status" value="1"/>
</dbReference>
<evidence type="ECO:0000256" key="2">
    <source>
        <dbReference type="ARBA" id="ARBA00022448"/>
    </source>
</evidence>
<evidence type="ECO:0000313" key="16">
    <source>
        <dbReference type="EMBL" id="MBA6413071.1"/>
    </source>
</evidence>
<keyword evidence="6" id="KW-0408">Iron</keyword>
<dbReference type="PROSITE" id="PS52016">
    <property type="entry name" value="TONB_DEPENDENT_REC_3"/>
    <property type="match status" value="1"/>
</dbReference>
<evidence type="ECO:0000256" key="4">
    <source>
        <dbReference type="ARBA" id="ARBA00022496"/>
    </source>
</evidence>
<feature type="domain" description="TonB-dependent receptor plug" evidence="15">
    <location>
        <begin position="47"/>
        <end position="156"/>
    </location>
</feature>
<keyword evidence="13" id="KW-0732">Signal</keyword>
<keyword evidence="2 11" id="KW-0813">Transport</keyword>
<feature type="domain" description="TonB-dependent receptor-like beta-barrel" evidence="14">
    <location>
        <begin position="266"/>
        <end position="683"/>
    </location>
</feature>
<dbReference type="InterPro" id="IPR000531">
    <property type="entry name" value="Beta-barrel_TonB"/>
</dbReference>
<dbReference type="RefSeq" id="WP_182171647.1">
    <property type="nucleotide sequence ID" value="NZ_JACFXU010000014.1"/>
</dbReference>
<dbReference type="GO" id="GO:0006826">
    <property type="term" value="P:iron ion transport"/>
    <property type="evidence" value="ECO:0007669"/>
    <property type="project" value="UniProtKB-KW"/>
</dbReference>
<reference evidence="16 17" key="1">
    <citation type="submission" date="2020-07" db="EMBL/GenBank/DDBJ databases">
        <title>Halieaceae bacterium, F7430, whole genome shotgun sequencing project.</title>
        <authorList>
            <person name="Jiang S."/>
            <person name="Liu Z.W."/>
            <person name="Du Z.J."/>
        </authorList>
    </citation>
    <scope>NUCLEOTIDE SEQUENCE [LARGE SCALE GENOMIC DNA]</scope>
    <source>
        <strain evidence="16 17">F7430</strain>
    </source>
</reference>
<feature type="chain" id="PRO_5030694006" evidence="13">
    <location>
        <begin position="28"/>
        <end position="739"/>
    </location>
</feature>
<dbReference type="Pfam" id="PF07715">
    <property type="entry name" value="Plug"/>
    <property type="match status" value="1"/>
</dbReference>
<evidence type="ECO:0000259" key="14">
    <source>
        <dbReference type="Pfam" id="PF00593"/>
    </source>
</evidence>
<comment type="similarity">
    <text evidence="11 12">Belongs to the TonB-dependent receptor family.</text>
</comment>
<keyword evidence="8 12" id="KW-0798">TonB box</keyword>
<dbReference type="PANTHER" id="PTHR32552:SF81">
    <property type="entry name" value="TONB-DEPENDENT OUTER MEMBRANE RECEPTOR"/>
    <property type="match status" value="1"/>
</dbReference>
<name>A0A7W2TW62_9GAMM</name>
<keyword evidence="17" id="KW-1185">Reference proteome</keyword>
<protein>
    <submittedName>
        <fullName evidence="16">TonB-dependent receptor</fullName>
    </submittedName>
</protein>
<dbReference type="SUPFAM" id="SSF56935">
    <property type="entry name" value="Porins"/>
    <property type="match status" value="1"/>
</dbReference>
<keyword evidence="10 11" id="KW-0998">Cell outer membrane</keyword>
<evidence type="ECO:0000256" key="13">
    <source>
        <dbReference type="SAM" id="SignalP"/>
    </source>
</evidence>